<dbReference type="Proteomes" id="UP001066276">
    <property type="component" value="Chromosome 5"/>
</dbReference>
<sequence>MLRRWRAPDRAGGRPDNQCPLVAESWGPCEDPRQPRAHWTGAARAPPSSSSPLGPDRTARPARGWEAVASSETLGPAGGNRTSKKKRR</sequence>
<evidence type="ECO:0000313" key="2">
    <source>
        <dbReference type="EMBL" id="KAJ1148420.1"/>
    </source>
</evidence>
<protein>
    <submittedName>
        <fullName evidence="2">Uncharacterized protein</fullName>
    </submittedName>
</protein>
<feature type="region of interest" description="Disordered" evidence="1">
    <location>
        <begin position="1"/>
        <end position="88"/>
    </location>
</feature>
<organism evidence="2 3">
    <name type="scientific">Pleurodeles waltl</name>
    <name type="common">Iberian ribbed newt</name>
    <dbReference type="NCBI Taxonomy" id="8319"/>
    <lineage>
        <taxon>Eukaryota</taxon>
        <taxon>Metazoa</taxon>
        <taxon>Chordata</taxon>
        <taxon>Craniata</taxon>
        <taxon>Vertebrata</taxon>
        <taxon>Euteleostomi</taxon>
        <taxon>Amphibia</taxon>
        <taxon>Batrachia</taxon>
        <taxon>Caudata</taxon>
        <taxon>Salamandroidea</taxon>
        <taxon>Salamandridae</taxon>
        <taxon>Pleurodelinae</taxon>
        <taxon>Pleurodeles</taxon>
    </lineage>
</organism>
<keyword evidence="3" id="KW-1185">Reference proteome</keyword>
<proteinExistence type="predicted"/>
<dbReference type="EMBL" id="JANPWB010000009">
    <property type="protein sequence ID" value="KAJ1148420.1"/>
    <property type="molecule type" value="Genomic_DNA"/>
</dbReference>
<reference evidence="2" key="1">
    <citation type="journal article" date="2022" name="bioRxiv">
        <title>Sequencing and chromosome-scale assembly of the giantPleurodeles waltlgenome.</title>
        <authorList>
            <person name="Brown T."/>
            <person name="Elewa A."/>
            <person name="Iarovenko S."/>
            <person name="Subramanian E."/>
            <person name="Araus A.J."/>
            <person name="Petzold A."/>
            <person name="Susuki M."/>
            <person name="Suzuki K.-i.T."/>
            <person name="Hayashi T."/>
            <person name="Toyoda A."/>
            <person name="Oliveira C."/>
            <person name="Osipova E."/>
            <person name="Leigh N.D."/>
            <person name="Simon A."/>
            <person name="Yun M.H."/>
        </authorList>
    </citation>
    <scope>NUCLEOTIDE SEQUENCE</scope>
    <source>
        <strain evidence="2">20211129_DDA</strain>
        <tissue evidence="2">Liver</tissue>
    </source>
</reference>
<evidence type="ECO:0000313" key="3">
    <source>
        <dbReference type="Proteomes" id="UP001066276"/>
    </source>
</evidence>
<accession>A0AAV7RAA4</accession>
<evidence type="ECO:0000256" key="1">
    <source>
        <dbReference type="SAM" id="MobiDB-lite"/>
    </source>
</evidence>
<name>A0AAV7RAA4_PLEWA</name>
<gene>
    <name evidence="2" type="ORF">NDU88_001256</name>
</gene>
<comment type="caution">
    <text evidence="2">The sequence shown here is derived from an EMBL/GenBank/DDBJ whole genome shotgun (WGS) entry which is preliminary data.</text>
</comment>
<dbReference type="AlphaFoldDB" id="A0AAV7RAA4"/>
<feature type="compositionally biased region" description="Basic and acidic residues" evidence="1">
    <location>
        <begin position="1"/>
        <end position="13"/>
    </location>
</feature>